<reference evidence="5" key="1">
    <citation type="submission" date="2016-11" db="UniProtKB">
        <authorList>
            <consortium name="WormBaseParasite"/>
        </authorList>
    </citation>
    <scope>IDENTIFICATION</scope>
</reference>
<organism evidence="4 5">
    <name type="scientific">Heterorhabditis bacteriophora</name>
    <name type="common">Entomopathogenic nematode worm</name>
    <dbReference type="NCBI Taxonomy" id="37862"/>
    <lineage>
        <taxon>Eukaryota</taxon>
        <taxon>Metazoa</taxon>
        <taxon>Ecdysozoa</taxon>
        <taxon>Nematoda</taxon>
        <taxon>Chromadorea</taxon>
        <taxon>Rhabditida</taxon>
        <taxon>Rhabditina</taxon>
        <taxon>Rhabditomorpha</taxon>
        <taxon>Strongyloidea</taxon>
        <taxon>Heterorhabditidae</taxon>
        <taxon>Heterorhabditis</taxon>
    </lineage>
</organism>
<dbReference type="WBParaSite" id="Hba_15281">
    <property type="protein sequence ID" value="Hba_15281"/>
    <property type="gene ID" value="Hba_15281"/>
</dbReference>
<accession>A0A1I7XD47</accession>
<dbReference type="Proteomes" id="UP000095283">
    <property type="component" value="Unplaced"/>
</dbReference>
<protein>
    <submittedName>
        <fullName evidence="5">Rab-GAP TBC domain-containing protein</fullName>
    </submittedName>
</protein>
<evidence type="ECO:0000256" key="3">
    <source>
        <dbReference type="SAM" id="MobiDB-lite"/>
    </source>
</evidence>
<dbReference type="SUPFAM" id="SSF47923">
    <property type="entry name" value="Ypt/Rab-GAP domain of gyp1p"/>
    <property type="match status" value="1"/>
</dbReference>
<dbReference type="InterPro" id="IPR035969">
    <property type="entry name" value="Rab-GAP_TBC_sf"/>
</dbReference>
<dbReference type="Gene3D" id="1.10.10.750">
    <property type="entry name" value="Ypt/Rab-GAP domain of gyp1p, domain 1"/>
    <property type="match status" value="1"/>
</dbReference>
<sequence length="290" mass="33430">MTGSADTDCDTLPPSDCESGLPRPEVDVLAKMEQLNRSNEEDARSVTSRKSGSSGSPKTRESTPPEEEEEDLWTIWGEVIRNWENEVKKRPQYIKALVKRGIPQHFRTIAWQLLSNASVSSIHDVYSDYMRQNSVYEKVYTGRGSVCCISATYGKLSSPRIVQTNYDRPGIVHVPTRMSCPGTSKMATTRSVIWNNNLTKVLISREWNLFSAWHCRFCSRRVLICFDWIWKACLKLEKDYLAKRTKEQEEAVELRVSEKVYVMPLYHLLYLQGYKYPFFTVIFGLNDITS</sequence>
<evidence type="ECO:0000313" key="4">
    <source>
        <dbReference type="Proteomes" id="UP000095283"/>
    </source>
</evidence>
<dbReference type="FunFam" id="1.10.10.750:FF:000003">
    <property type="entry name" value="GTPase activating protein (Evi5)"/>
    <property type="match status" value="1"/>
</dbReference>
<dbReference type="GO" id="GO:0005096">
    <property type="term" value="F:GTPase activator activity"/>
    <property type="evidence" value="ECO:0007669"/>
    <property type="project" value="UniProtKB-KW"/>
</dbReference>
<evidence type="ECO:0000256" key="2">
    <source>
        <dbReference type="ARBA" id="ARBA00023054"/>
    </source>
</evidence>
<dbReference type="GO" id="GO:0031267">
    <property type="term" value="F:small GTPase binding"/>
    <property type="evidence" value="ECO:0007669"/>
    <property type="project" value="TreeGrafter"/>
</dbReference>
<evidence type="ECO:0000313" key="5">
    <source>
        <dbReference type="WBParaSite" id="Hba_15281"/>
    </source>
</evidence>
<evidence type="ECO:0000256" key="1">
    <source>
        <dbReference type="ARBA" id="ARBA00022468"/>
    </source>
</evidence>
<dbReference type="PANTHER" id="PTHR47219">
    <property type="entry name" value="RAB GTPASE-ACTIVATING PROTEIN 1-LIKE"/>
    <property type="match status" value="1"/>
</dbReference>
<keyword evidence="2" id="KW-0175">Coiled coil</keyword>
<feature type="region of interest" description="Disordered" evidence="3">
    <location>
        <begin position="1"/>
        <end position="70"/>
    </location>
</feature>
<dbReference type="InterPro" id="IPR050302">
    <property type="entry name" value="Rab_GAP_TBC_domain"/>
</dbReference>
<keyword evidence="1" id="KW-0343">GTPase activation</keyword>
<keyword evidence="4" id="KW-1185">Reference proteome</keyword>
<dbReference type="AlphaFoldDB" id="A0A1I7XD47"/>
<feature type="compositionally biased region" description="Low complexity" evidence="3">
    <location>
        <begin position="45"/>
        <end position="57"/>
    </location>
</feature>
<dbReference type="PANTHER" id="PTHR47219:SF22">
    <property type="entry name" value="RAB-GAP TBC DOMAIN-CONTAINING PROTEIN"/>
    <property type="match status" value="1"/>
</dbReference>
<name>A0A1I7XD47_HETBA</name>
<proteinExistence type="predicted"/>